<evidence type="ECO:0000256" key="7">
    <source>
        <dbReference type="SAM" id="Phobius"/>
    </source>
</evidence>
<dbReference type="GO" id="GO:0008324">
    <property type="term" value="F:monoatomic cation transmembrane transporter activity"/>
    <property type="evidence" value="ECO:0007669"/>
    <property type="project" value="InterPro"/>
</dbReference>
<dbReference type="EMBL" id="JAAQPH010000010">
    <property type="protein sequence ID" value="NIA69682.1"/>
    <property type="molecule type" value="Genomic_DNA"/>
</dbReference>
<feature type="transmembrane region" description="Helical" evidence="7">
    <location>
        <begin position="127"/>
        <end position="145"/>
    </location>
</feature>
<protein>
    <submittedName>
        <fullName evidence="9">SLC13 family permease</fullName>
    </submittedName>
</protein>
<feature type="transmembrane region" description="Helical" evidence="7">
    <location>
        <begin position="593"/>
        <end position="613"/>
    </location>
</feature>
<feature type="transmembrane region" description="Helical" evidence="7">
    <location>
        <begin position="99"/>
        <end position="121"/>
    </location>
</feature>
<feature type="transmembrane region" description="Helical" evidence="7">
    <location>
        <begin position="6"/>
        <end position="25"/>
    </location>
</feature>
<dbReference type="InterPro" id="IPR004680">
    <property type="entry name" value="Cit_transptr-like_dom"/>
</dbReference>
<dbReference type="PANTHER" id="PTHR43652">
    <property type="entry name" value="BASIC AMINO ACID ANTIPORTER YFCC-RELATED"/>
    <property type="match status" value="1"/>
</dbReference>
<evidence type="ECO:0000313" key="9">
    <source>
        <dbReference type="EMBL" id="NIA69682.1"/>
    </source>
</evidence>
<evidence type="ECO:0000256" key="1">
    <source>
        <dbReference type="ARBA" id="ARBA00004141"/>
    </source>
</evidence>
<keyword evidence="5 7" id="KW-1133">Transmembrane helix</keyword>
<feature type="transmembrane region" description="Helical" evidence="7">
    <location>
        <begin position="63"/>
        <end position="87"/>
    </location>
</feature>
<feature type="transmembrane region" description="Helical" evidence="7">
    <location>
        <begin position="527"/>
        <end position="546"/>
    </location>
</feature>
<dbReference type="PANTHER" id="PTHR43652:SF2">
    <property type="entry name" value="BASIC AMINO ACID ANTIPORTER YFCC-RELATED"/>
    <property type="match status" value="1"/>
</dbReference>
<sequence>MLMEISFPEAFTFLIVLVAIVLFAIERVPIELSALAVLGVLLLFFEIFPLLDAGGQNLLGAPVLLQGFANPALITVLALLVLGQGVIRTDALGWSTGYVLALARMNVTLSFALAFGCVLVLSPFLNNTPVVVLFIPILQVLAHRLRHPASRVMMPLSFVAVLAGMTTLIGSSTNLLVSGALTQLGEAPLEFFDMTVPGLVLVAVGLVYLAVLGPRLLPDRPSLPERMMTGRIPRFVAKLTVASDTGLIDQAAASNVLNIPNTRLILVQRGERALLPPFRDVRLRSSDLLVVLATRTALVDLAARYPGLLHNALAAEKLGSTDEEQVPFTAGDQVLAEVMIPPGSRLVGESLERIGFYRSYQCLVLGLERRSHMIRDQLTKIRLLAGDVLVVQGTREQLRTLRRTGNFLPLDETVVELPAPQLAKRAAAIFVGVVLVAATGLLPVVIAALLGCVAMIATGVLTFGQAVRALDRRIVLLVPTSLALGAALEKSGGATLLAQELLIGFQAFGPAVVLSLLFLIVALMTNILTNNATAIIFTPIAVSIAYRLDESPTAFALAVLLAANCSFATPIAYQTNLLIMGPGHYRFSDFIRLGLPLVFLMWIAFSLFAPWYFELI</sequence>
<evidence type="ECO:0000256" key="4">
    <source>
        <dbReference type="ARBA" id="ARBA00022737"/>
    </source>
</evidence>
<organism evidence="9 10">
    <name type="scientific">Pelagibius litoralis</name>
    <dbReference type="NCBI Taxonomy" id="374515"/>
    <lineage>
        <taxon>Bacteria</taxon>
        <taxon>Pseudomonadati</taxon>
        <taxon>Pseudomonadota</taxon>
        <taxon>Alphaproteobacteria</taxon>
        <taxon>Rhodospirillales</taxon>
        <taxon>Rhodovibrionaceae</taxon>
        <taxon>Pelagibius</taxon>
    </lineage>
</organism>
<dbReference type="PROSITE" id="PS51202">
    <property type="entry name" value="RCK_C"/>
    <property type="match status" value="1"/>
</dbReference>
<evidence type="ECO:0000256" key="6">
    <source>
        <dbReference type="ARBA" id="ARBA00023136"/>
    </source>
</evidence>
<proteinExistence type="predicted"/>
<name>A0A967EYB5_9PROT</name>
<dbReference type="Pfam" id="PF03600">
    <property type="entry name" value="CitMHS"/>
    <property type="match status" value="1"/>
</dbReference>
<feature type="domain" description="RCK C-terminal" evidence="8">
    <location>
        <begin position="323"/>
        <end position="407"/>
    </location>
</feature>
<evidence type="ECO:0000256" key="2">
    <source>
        <dbReference type="ARBA" id="ARBA00022448"/>
    </source>
</evidence>
<keyword evidence="2" id="KW-0813">Transport</keyword>
<keyword evidence="3 7" id="KW-0812">Transmembrane</keyword>
<feature type="transmembrane region" description="Helical" evidence="7">
    <location>
        <begin position="501"/>
        <end position="521"/>
    </location>
</feature>
<evidence type="ECO:0000313" key="10">
    <source>
        <dbReference type="Proteomes" id="UP000761264"/>
    </source>
</evidence>
<evidence type="ECO:0000259" key="8">
    <source>
        <dbReference type="PROSITE" id="PS51202"/>
    </source>
</evidence>
<dbReference type="GO" id="GO:0005886">
    <property type="term" value="C:plasma membrane"/>
    <property type="evidence" value="ECO:0007669"/>
    <property type="project" value="TreeGrafter"/>
</dbReference>
<dbReference type="Gene3D" id="3.30.70.1450">
    <property type="entry name" value="Regulator of K+ conductance, C-terminal domain"/>
    <property type="match status" value="1"/>
</dbReference>
<keyword evidence="10" id="KW-1185">Reference proteome</keyword>
<feature type="transmembrane region" description="Helical" evidence="7">
    <location>
        <begin position="428"/>
        <end position="461"/>
    </location>
</feature>
<evidence type="ECO:0000256" key="5">
    <source>
        <dbReference type="ARBA" id="ARBA00022989"/>
    </source>
</evidence>
<feature type="transmembrane region" description="Helical" evidence="7">
    <location>
        <begin position="196"/>
        <end position="217"/>
    </location>
</feature>
<evidence type="ECO:0000256" key="3">
    <source>
        <dbReference type="ARBA" id="ARBA00022692"/>
    </source>
</evidence>
<dbReference type="SUPFAM" id="SSF116726">
    <property type="entry name" value="TrkA C-terminal domain-like"/>
    <property type="match status" value="2"/>
</dbReference>
<dbReference type="InterPro" id="IPR051679">
    <property type="entry name" value="DASS-Related_Transporters"/>
</dbReference>
<gene>
    <name evidence="9" type="ORF">HBA54_13855</name>
</gene>
<reference evidence="9" key="1">
    <citation type="submission" date="2020-03" db="EMBL/GenBank/DDBJ databases">
        <title>Genome of Pelagibius litoralis DSM 21314T.</title>
        <authorList>
            <person name="Wang G."/>
        </authorList>
    </citation>
    <scope>NUCLEOTIDE SEQUENCE</scope>
    <source>
        <strain evidence="9">DSM 21314</strain>
    </source>
</reference>
<dbReference type="InterPro" id="IPR036721">
    <property type="entry name" value="RCK_C_sf"/>
</dbReference>
<keyword evidence="4" id="KW-0677">Repeat</keyword>
<comment type="subcellular location">
    <subcellularLocation>
        <location evidence="1">Membrane</location>
        <topology evidence="1">Multi-pass membrane protein</topology>
    </subcellularLocation>
</comment>
<keyword evidence="6 7" id="KW-0472">Membrane</keyword>
<feature type="transmembrane region" description="Helical" evidence="7">
    <location>
        <begin position="152"/>
        <end position="176"/>
    </location>
</feature>
<dbReference type="AlphaFoldDB" id="A0A967EYB5"/>
<accession>A0A967EYB5</accession>
<feature type="transmembrane region" description="Helical" evidence="7">
    <location>
        <begin position="32"/>
        <end position="51"/>
    </location>
</feature>
<dbReference type="Proteomes" id="UP000761264">
    <property type="component" value="Unassembled WGS sequence"/>
</dbReference>
<feature type="transmembrane region" description="Helical" evidence="7">
    <location>
        <begin position="553"/>
        <end position="573"/>
    </location>
</feature>
<comment type="caution">
    <text evidence="9">The sequence shown here is derived from an EMBL/GenBank/DDBJ whole genome shotgun (WGS) entry which is preliminary data.</text>
</comment>
<dbReference type="Pfam" id="PF02080">
    <property type="entry name" value="TrkA_C"/>
    <property type="match status" value="1"/>
</dbReference>
<dbReference type="GO" id="GO:0006813">
    <property type="term" value="P:potassium ion transport"/>
    <property type="evidence" value="ECO:0007669"/>
    <property type="project" value="InterPro"/>
</dbReference>
<dbReference type="InterPro" id="IPR006037">
    <property type="entry name" value="RCK_C"/>
</dbReference>